<dbReference type="EMBL" id="JBHULU010000015">
    <property type="protein sequence ID" value="MFD2514410.1"/>
    <property type="molecule type" value="Genomic_DNA"/>
</dbReference>
<keyword evidence="2" id="KW-1185">Reference proteome</keyword>
<gene>
    <name evidence="1" type="ORF">ACFSRY_11075</name>
</gene>
<evidence type="ECO:0000313" key="2">
    <source>
        <dbReference type="Proteomes" id="UP001597544"/>
    </source>
</evidence>
<accession>A0ABW5ILW6</accession>
<protein>
    <recommendedName>
        <fullName evidence="3">STAS/SEC14 domain-containing protein</fullName>
    </recommendedName>
</protein>
<evidence type="ECO:0000313" key="1">
    <source>
        <dbReference type="EMBL" id="MFD2514410.1"/>
    </source>
</evidence>
<dbReference type="Proteomes" id="UP001597544">
    <property type="component" value="Unassembled WGS sequence"/>
</dbReference>
<name>A0ABW5ILW6_9BACT</name>
<organism evidence="1 2">
    <name type="scientific">Pontibacter locisalis</name>
    <dbReference type="NCBI Taxonomy" id="1719035"/>
    <lineage>
        <taxon>Bacteria</taxon>
        <taxon>Pseudomonadati</taxon>
        <taxon>Bacteroidota</taxon>
        <taxon>Cytophagia</taxon>
        <taxon>Cytophagales</taxon>
        <taxon>Hymenobacteraceae</taxon>
        <taxon>Pontibacter</taxon>
    </lineage>
</organism>
<proteinExistence type="predicted"/>
<comment type="caution">
    <text evidence="1">The sequence shown here is derived from an EMBL/GenBank/DDBJ whole genome shotgun (WGS) entry which is preliminary data.</text>
</comment>
<reference evidence="2" key="1">
    <citation type="journal article" date="2019" name="Int. J. Syst. Evol. Microbiol.">
        <title>The Global Catalogue of Microorganisms (GCM) 10K type strain sequencing project: providing services to taxonomists for standard genome sequencing and annotation.</title>
        <authorList>
            <consortium name="The Broad Institute Genomics Platform"/>
            <consortium name="The Broad Institute Genome Sequencing Center for Infectious Disease"/>
            <person name="Wu L."/>
            <person name="Ma J."/>
        </authorList>
    </citation>
    <scope>NUCLEOTIDE SEQUENCE [LARGE SCALE GENOMIC DNA]</scope>
    <source>
        <strain evidence="2">KCTC 42498</strain>
    </source>
</reference>
<sequence>MEVYYNEYEDLVAVWPNPVLLSHPDGVVYLMFTNRTEFTEAKWFGHITADNVITGAKVFLELLKKRHNSKFLNDKTEASGDWEEANDWLEYEWLPQIKEAGLRCFAHVYSNNMFSRLSSRDLYLRMVPNVEMENFLNRKEAEKWLHSCSINQTEKNK</sequence>
<evidence type="ECO:0008006" key="3">
    <source>
        <dbReference type="Google" id="ProtNLM"/>
    </source>
</evidence>
<dbReference type="RefSeq" id="WP_377506950.1">
    <property type="nucleotide sequence ID" value="NZ_JBHULU010000015.1"/>
</dbReference>